<dbReference type="Proteomes" id="UP001562354">
    <property type="component" value="Unassembled WGS sequence"/>
</dbReference>
<sequence length="994" mass="107677">MAGLLRGKQVGIQNDLSAGILPEFFAIDDLARFGINSQICALAYDPVQSLLAVGTRDSKFGPGQIYVFGRHRVNVVFSLLQRATASTLQFCAEKLICLDSKHDLSIFSLEAKKLVATYSPPGVATALATDPMLDYAMLGMQTGDIIAYDLDREHVAPFRIPNLWAEYDSRARVSPIVSLAFHPRDIGKILIGYTNGAAVYSFKQNKAQCFFNYEIPPGAPGGDADPASMNTIRRPKLTQAVWHPTGTFILTGHEDSSIVIWDPKDGRIILARTITETNINKPGAAIATSLSGTVTVKEPIFRIAWCAKNDPDDTAILIAGGSATNSPTKGLTLWELGRTPVYATSSWEVLSKHFESPVRQRILPTPPNAEVMGFCLIPRSSPHFAGAQDPIAILGILSSGEIITLSFPSGIPISPTNQLHVSMTFVHPFIRRVNMAVVDRDRWLGMTEARSSGPRMLKGGLEAPLPMRRFESRNIVQTIHADGTVRIWDAGHGDELENPKVLQVDVGRAVGRVEGVDITCTSLAGASGEFVAGTRSGDAAIFRWGHNRNAGHEIPPSGPNKTDALTNIVNRTDPLLSEGLCPFTLLNLDNGPISAVKFSDVGFVAIAAEGGKIAIIDMRGPAIIYTGNTRDLRGGPRIGSIRRRGSSEVRPDWVTCLEFSCMTVEGDNYSSILLHAGTHLGKVGTFKIVPDSSGRYTAQFAGSTSVEGRVIHIAPIDAHTGKHAYASQNVVANLRSGFKVDGAVMAVTPSEVRLFRPATGKGAHKSFDNYFCDAVAVARYQDQGHALVGLFGDGSVRAYSIPALKEIASAKISHILDVRRFPDSVITTNGNILGWTGPSEMALINVWGTGQLLPKSEDKIFNPEAVLPPRPTISNLQWISGSQYITPSDMDVLIGGPDRPPSKRMIAQARSEEQQRLAAERASGSHRNTAHADEGYWAYMQRQIQERTENLNIMGDNMQSLEENSAGWANDVNKFVSQQKKNAVTGIIKAKFGF</sequence>
<evidence type="ECO:0000256" key="3">
    <source>
        <dbReference type="PROSITE-ProRule" id="PRU00221"/>
    </source>
</evidence>
<protein>
    <recommendedName>
        <fullName evidence="4">Lethal giant larvae (Lgl)-like C-terminal domain-containing protein</fullName>
    </recommendedName>
</protein>
<name>A0ABR3PBE7_9PEZI</name>
<dbReference type="Pfam" id="PF08596">
    <property type="entry name" value="Lgl_C"/>
    <property type="match status" value="1"/>
</dbReference>
<evidence type="ECO:0000313" key="6">
    <source>
        <dbReference type="Proteomes" id="UP001562354"/>
    </source>
</evidence>
<dbReference type="InterPro" id="IPR011047">
    <property type="entry name" value="Quinoprotein_ADH-like_sf"/>
</dbReference>
<comment type="similarity">
    <text evidence="1">Belongs to the WD repeat L(2)GL family.</text>
</comment>
<keyword evidence="6" id="KW-1185">Reference proteome</keyword>
<dbReference type="SUPFAM" id="SSF50998">
    <property type="entry name" value="Quinoprotein alcohol dehydrogenase-like"/>
    <property type="match status" value="1"/>
</dbReference>
<dbReference type="PANTHER" id="PTHR10241">
    <property type="entry name" value="LETHAL 2 GIANT LARVAE PROTEIN"/>
    <property type="match status" value="1"/>
</dbReference>
<evidence type="ECO:0000259" key="4">
    <source>
        <dbReference type="Pfam" id="PF08596"/>
    </source>
</evidence>
<accession>A0ABR3PBE7</accession>
<reference evidence="5 6" key="1">
    <citation type="submission" date="2024-07" db="EMBL/GenBank/DDBJ databases">
        <title>Draft sequence of the Neodothiora populina.</title>
        <authorList>
            <person name="Drown D.D."/>
            <person name="Schuette U.S."/>
            <person name="Buechlein A.B."/>
            <person name="Rusch D.R."/>
            <person name="Winton L.W."/>
            <person name="Adams G.A."/>
        </authorList>
    </citation>
    <scope>NUCLEOTIDE SEQUENCE [LARGE SCALE GENOMIC DNA]</scope>
    <source>
        <strain evidence="5 6">CPC 39397</strain>
    </source>
</reference>
<dbReference type="PROSITE" id="PS50082">
    <property type="entry name" value="WD_REPEATS_2"/>
    <property type="match status" value="1"/>
</dbReference>
<keyword evidence="2" id="KW-0268">Exocytosis</keyword>
<gene>
    <name evidence="5" type="ORF">AAFC00_006648</name>
</gene>
<proteinExistence type="inferred from homology"/>
<dbReference type="Gene3D" id="2.130.10.10">
    <property type="entry name" value="YVTN repeat-like/Quinoprotein amine dehydrogenase"/>
    <property type="match status" value="2"/>
</dbReference>
<dbReference type="RefSeq" id="XP_069199508.1">
    <property type="nucleotide sequence ID" value="XM_069346637.1"/>
</dbReference>
<feature type="repeat" description="WD" evidence="3">
    <location>
        <begin position="242"/>
        <end position="271"/>
    </location>
</feature>
<feature type="domain" description="Lethal giant larvae (Lgl)-like C-terminal" evidence="4">
    <location>
        <begin position="516"/>
        <end position="903"/>
    </location>
</feature>
<dbReference type="Pfam" id="PF00400">
    <property type="entry name" value="WD40"/>
    <property type="match status" value="1"/>
</dbReference>
<keyword evidence="3" id="KW-0853">WD repeat</keyword>
<dbReference type="InterPro" id="IPR015943">
    <property type="entry name" value="WD40/YVTN_repeat-like_dom_sf"/>
</dbReference>
<dbReference type="SMART" id="SM00320">
    <property type="entry name" value="WD40"/>
    <property type="match status" value="3"/>
</dbReference>
<dbReference type="InterPro" id="IPR036322">
    <property type="entry name" value="WD40_repeat_dom_sf"/>
</dbReference>
<comment type="caution">
    <text evidence="5">The sequence shown here is derived from an EMBL/GenBank/DDBJ whole genome shotgun (WGS) entry which is preliminary data.</text>
</comment>
<dbReference type="PANTHER" id="PTHR10241:SF25">
    <property type="entry name" value="TOMOSYN, ISOFORM C"/>
    <property type="match status" value="1"/>
</dbReference>
<dbReference type="InterPro" id="IPR001680">
    <property type="entry name" value="WD40_rpt"/>
</dbReference>
<organism evidence="5 6">
    <name type="scientific">Neodothiora populina</name>
    <dbReference type="NCBI Taxonomy" id="2781224"/>
    <lineage>
        <taxon>Eukaryota</taxon>
        <taxon>Fungi</taxon>
        <taxon>Dikarya</taxon>
        <taxon>Ascomycota</taxon>
        <taxon>Pezizomycotina</taxon>
        <taxon>Dothideomycetes</taxon>
        <taxon>Dothideomycetidae</taxon>
        <taxon>Dothideales</taxon>
        <taxon>Dothioraceae</taxon>
        <taxon>Neodothiora</taxon>
    </lineage>
</organism>
<dbReference type="InterPro" id="IPR013905">
    <property type="entry name" value="Lgl_C_dom"/>
</dbReference>
<dbReference type="GeneID" id="95980347"/>
<dbReference type="EMBL" id="JBFMKM010000010">
    <property type="protein sequence ID" value="KAL1303233.1"/>
    <property type="molecule type" value="Genomic_DNA"/>
</dbReference>
<evidence type="ECO:0000256" key="2">
    <source>
        <dbReference type="ARBA" id="ARBA00022483"/>
    </source>
</evidence>
<dbReference type="SUPFAM" id="SSF50978">
    <property type="entry name" value="WD40 repeat-like"/>
    <property type="match status" value="1"/>
</dbReference>
<evidence type="ECO:0000256" key="1">
    <source>
        <dbReference type="ARBA" id="ARBA00008070"/>
    </source>
</evidence>
<evidence type="ECO:0000313" key="5">
    <source>
        <dbReference type="EMBL" id="KAL1303233.1"/>
    </source>
</evidence>